<evidence type="ECO:0000259" key="4">
    <source>
        <dbReference type="SMART" id="SM00861"/>
    </source>
</evidence>
<feature type="domain" description="Transketolase-like pyrimidine-binding" evidence="4">
    <location>
        <begin position="19"/>
        <end position="185"/>
    </location>
</feature>
<dbReference type="InterPro" id="IPR033248">
    <property type="entry name" value="Transketolase_C"/>
</dbReference>
<accession>A0A927IKD0</accession>
<organism evidence="5 6">
    <name type="scientific">Pelagicoccus enzymogenes</name>
    <dbReference type="NCBI Taxonomy" id="2773457"/>
    <lineage>
        <taxon>Bacteria</taxon>
        <taxon>Pseudomonadati</taxon>
        <taxon>Verrucomicrobiota</taxon>
        <taxon>Opitutia</taxon>
        <taxon>Puniceicoccales</taxon>
        <taxon>Pelagicoccaceae</taxon>
        <taxon>Pelagicoccus</taxon>
    </lineage>
</organism>
<sequence>MYSAAAAEIAAEIGLAKGKANLEVFASTMEEMAASDRNVVAVVSDSRGSGKLAPFGKAYPDQLVEVGIAEQNLVGVSAGLASAGKKVFAVSPSCFLTARSLEQIKNDVAYSDNPVTLVGISSGVSYGALGTTHHSLHDFAALRAINNLIVVCPADNYEAEQSVRAAAALEKPVFIRFGKAPLYSLGKESEQAFEFGKARLIREGNDLAFIATGEAVIHALLAAEKLKRDEGLEARVLSVHSLKPFDSEAVLSAARECKAIVTVEEHMVNGGLGEACAATILEAGISACAFRRVGIPDEYTVTGSQADIFRHYGISMEGLAETAKALLSKAQ</sequence>
<dbReference type="SMART" id="SM00861">
    <property type="entry name" value="Transket_pyr"/>
    <property type="match status" value="1"/>
</dbReference>
<dbReference type="InterPro" id="IPR005475">
    <property type="entry name" value="Transketolase-like_Pyr-bd"/>
</dbReference>
<comment type="caution">
    <text evidence="5">The sequence shown here is derived from an EMBL/GenBank/DDBJ whole genome shotgun (WGS) entry which is preliminary data.</text>
</comment>
<evidence type="ECO:0000256" key="1">
    <source>
        <dbReference type="ARBA" id="ARBA00001964"/>
    </source>
</evidence>
<dbReference type="Proteomes" id="UP000622317">
    <property type="component" value="Unassembled WGS sequence"/>
</dbReference>
<dbReference type="Pfam" id="PF02779">
    <property type="entry name" value="Transket_pyr"/>
    <property type="match status" value="1"/>
</dbReference>
<dbReference type="Gene3D" id="3.40.50.920">
    <property type="match status" value="1"/>
</dbReference>
<dbReference type="InterPro" id="IPR051157">
    <property type="entry name" value="PDH/Transketolase"/>
</dbReference>
<reference evidence="5" key="1">
    <citation type="submission" date="2020-09" db="EMBL/GenBank/DDBJ databases">
        <title>Pelagicoccus enzymogenes sp. nov. with an EPS production, isolated from marine sediment.</title>
        <authorList>
            <person name="Feng X."/>
        </authorList>
    </citation>
    <scope>NUCLEOTIDE SEQUENCE</scope>
    <source>
        <strain evidence="5">NFK12</strain>
    </source>
</reference>
<dbReference type="PANTHER" id="PTHR43825">
    <property type="entry name" value="PYRUVATE DEHYDROGENASE E1 COMPONENT"/>
    <property type="match status" value="1"/>
</dbReference>
<gene>
    <name evidence="5" type="ORF">IEN85_23530</name>
</gene>
<comment type="similarity">
    <text evidence="2">Belongs to the transketolase family.</text>
</comment>
<dbReference type="FunFam" id="3.40.50.970:FF:000129">
    <property type="entry name" value="Transketolase"/>
    <property type="match status" value="1"/>
</dbReference>
<dbReference type="SUPFAM" id="SSF52518">
    <property type="entry name" value="Thiamin diphosphate-binding fold (THDP-binding)"/>
    <property type="match status" value="1"/>
</dbReference>
<evidence type="ECO:0000313" key="5">
    <source>
        <dbReference type="EMBL" id="MBD5782490.1"/>
    </source>
</evidence>
<dbReference type="RefSeq" id="WP_191619714.1">
    <property type="nucleotide sequence ID" value="NZ_JACYFG010000061.1"/>
</dbReference>
<keyword evidence="3" id="KW-0786">Thiamine pyrophosphate</keyword>
<dbReference type="AlphaFoldDB" id="A0A927IKD0"/>
<comment type="cofactor">
    <cofactor evidence="1">
        <name>thiamine diphosphate</name>
        <dbReference type="ChEBI" id="CHEBI:58937"/>
    </cofactor>
</comment>
<dbReference type="PANTHER" id="PTHR43825:SF1">
    <property type="entry name" value="TRANSKETOLASE-LIKE PYRIMIDINE-BINDING DOMAIN-CONTAINING PROTEIN"/>
    <property type="match status" value="1"/>
</dbReference>
<dbReference type="EMBL" id="JACYFG010000061">
    <property type="protein sequence ID" value="MBD5782490.1"/>
    <property type="molecule type" value="Genomic_DNA"/>
</dbReference>
<dbReference type="CDD" id="cd07033">
    <property type="entry name" value="TPP_PYR_DXS_TK_like"/>
    <property type="match status" value="1"/>
</dbReference>
<name>A0A927IKD0_9BACT</name>
<dbReference type="SUPFAM" id="SSF52922">
    <property type="entry name" value="TK C-terminal domain-like"/>
    <property type="match status" value="1"/>
</dbReference>
<dbReference type="Gene3D" id="3.40.50.970">
    <property type="match status" value="1"/>
</dbReference>
<proteinExistence type="inferred from homology"/>
<evidence type="ECO:0000313" key="6">
    <source>
        <dbReference type="Proteomes" id="UP000622317"/>
    </source>
</evidence>
<dbReference type="InterPro" id="IPR009014">
    <property type="entry name" value="Transketo_C/PFOR_II"/>
</dbReference>
<keyword evidence="6" id="KW-1185">Reference proteome</keyword>
<evidence type="ECO:0000256" key="3">
    <source>
        <dbReference type="ARBA" id="ARBA00023052"/>
    </source>
</evidence>
<dbReference type="InterPro" id="IPR029061">
    <property type="entry name" value="THDP-binding"/>
</dbReference>
<protein>
    <submittedName>
        <fullName evidence="5">Transketolase family protein</fullName>
    </submittedName>
</protein>
<evidence type="ECO:0000256" key="2">
    <source>
        <dbReference type="ARBA" id="ARBA00007131"/>
    </source>
</evidence>
<dbReference type="Pfam" id="PF02780">
    <property type="entry name" value="Transketolase_C"/>
    <property type="match status" value="1"/>
</dbReference>